<dbReference type="Gene3D" id="3.10.129.10">
    <property type="entry name" value="Hotdog Thioesterase"/>
    <property type="match status" value="1"/>
</dbReference>
<evidence type="ECO:0000256" key="1">
    <source>
        <dbReference type="ARBA" id="ARBA00023015"/>
    </source>
</evidence>
<dbReference type="RefSeq" id="WP_008858822.1">
    <property type="nucleotide sequence ID" value="NZ_JH591187.1"/>
</dbReference>
<keyword evidence="5" id="KW-1185">Reference proteome</keyword>
<evidence type="ECO:0000313" key="4">
    <source>
        <dbReference type="EMBL" id="EHO63745.1"/>
    </source>
</evidence>
<dbReference type="AlphaFoldDB" id="H1CY78"/>
<dbReference type="SUPFAM" id="SSF54637">
    <property type="entry name" value="Thioesterase/thiol ester dehydrase-isomerase"/>
    <property type="match status" value="1"/>
</dbReference>
<proteinExistence type="predicted"/>
<dbReference type="HOGENOM" id="CLU_095708_0_0_9"/>
<keyword evidence="1" id="KW-0805">Transcription regulation</keyword>
<dbReference type="Pfam" id="PF08220">
    <property type="entry name" value="HTH_DeoR"/>
    <property type="match status" value="1"/>
</dbReference>
<dbReference type="OrthoDB" id="1706183at2"/>
<accession>H1CY78</accession>
<dbReference type="PATRIC" id="fig|742743.3.peg.323"/>
<evidence type="ECO:0000313" key="5">
    <source>
        <dbReference type="Proteomes" id="UP000003277"/>
    </source>
</evidence>
<dbReference type="InterPro" id="IPR036390">
    <property type="entry name" value="WH_DNA-bd_sf"/>
</dbReference>
<dbReference type="InterPro" id="IPR001034">
    <property type="entry name" value="DeoR_HTH"/>
</dbReference>
<dbReference type="Proteomes" id="UP000003277">
    <property type="component" value="Unassembled WGS sequence"/>
</dbReference>
<feature type="domain" description="HTH deoR-type" evidence="3">
    <location>
        <begin position="12"/>
        <end position="47"/>
    </location>
</feature>
<dbReference type="STRING" id="742743.HMPREF9453_00316"/>
<dbReference type="Gene3D" id="1.10.10.10">
    <property type="entry name" value="Winged helix-like DNA-binding domain superfamily/Winged helix DNA-binding domain"/>
    <property type="match status" value="1"/>
</dbReference>
<comment type="caution">
    <text evidence="4">The sequence shown here is derived from an EMBL/GenBank/DDBJ whole genome shotgun (WGS) entry which is preliminary data.</text>
</comment>
<sequence length="187" mass="20799">MMEKRKMDKNKRREAIQNLLRQNPCLTDGDLAERFSVSVATIRLDRQTLGIPQMRERMEQLVSSQPSESHEGVRVLDLDIGQKGVGLLKTTEEMADSAGMVSAEKLYGAAAGFAESLAGVPFASTQVGNIKYKIPVVPGTILIVKGRIVLMRGNKKHIYISFFRGDEEVYRAKFIMEILTETEASHG</sequence>
<dbReference type="InterPro" id="IPR029069">
    <property type="entry name" value="HotDog_dom_sf"/>
</dbReference>
<dbReference type="InterPro" id="IPR036388">
    <property type="entry name" value="WH-like_DNA-bd_sf"/>
</dbReference>
<gene>
    <name evidence="4" type="ORF">HMPREF9453_00316</name>
</gene>
<dbReference type="SUPFAM" id="SSF46785">
    <property type="entry name" value="Winged helix' DNA-binding domain"/>
    <property type="match status" value="1"/>
</dbReference>
<evidence type="ECO:0000259" key="3">
    <source>
        <dbReference type="Pfam" id="PF08220"/>
    </source>
</evidence>
<dbReference type="GO" id="GO:0003700">
    <property type="term" value="F:DNA-binding transcription factor activity"/>
    <property type="evidence" value="ECO:0007669"/>
    <property type="project" value="InterPro"/>
</dbReference>
<keyword evidence="2" id="KW-0804">Transcription</keyword>
<dbReference type="eggNOG" id="COG1349">
    <property type="taxonomic scope" value="Bacteria"/>
</dbReference>
<reference evidence="4 5" key="1">
    <citation type="submission" date="2011-11" db="EMBL/GenBank/DDBJ databases">
        <title>The Genome Sequence of Dialister succinatiphilus YIT 11850.</title>
        <authorList>
            <consortium name="The Broad Institute Genome Sequencing Platform"/>
            <person name="Earl A."/>
            <person name="Ward D."/>
            <person name="Feldgarden M."/>
            <person name="Gevers D."/>
            <person name="Morotomi M."/>
            <person name="Young S.K."/>
            <person name="Zeng Q."/>
            <person name="Gargeya S."/>
            <person name="Fitzgerald M."/>
            <person name="Haas B."/>
            <person name="Abouelleil A."/>
            <person name="Alvarado L."/>
            <person name="Arachchi H.M."/>
            <person name="Berlin A."/>
            <person name="Brown A."/>
            <person name="Chapman S.B."/>
            <person name="Dunbar C."/>
            <person name="Gearin G."/>
            <person name="Goldberg J."/>
            <person name="Griggs A."/>
            <person name="Gujja S."/>
            <person name="Heiman D."/>
            <person name="Howarth C."/>
            <person name="Lui A."/>
            <person name="MacDonald P.J.P."/>
            <person name="Montmayeur A."/>
            <person name="Murphy C."/>
            <person name="Neiman D."/>
            <person name="Pearson M."/>
            <person name="Priest M."/>
            <person name="Roberts A."/>
            <person name="Saif S."/>
            <person name="Shea T."/>
            <person name="Sisk P."/>
            <person name="Stolte C."/>
            <person name="Sykes S."/>
            <person name="Wortman J."/>
            <person name="Nusbaum C."/>
            <person name="Birren B."/>
        </authorList>
    </citation>
    <scope>NUCLEOTIDE SEQUENCE [LARGE SCALE GENOMIC DNA]</scope>
    <source>
        <strain evidence="4 5">YIT 11850</strain>
    </source>
</reference>
<organism evidence="4 5">
    <name type="scientific">Dialister succinatiphilus YIT 11850</name>
    <dbReference type="NCBI Taxonomy" id="742743"/>
    <lineage>
        <taxon>Bacteria</taxon>
        <taxon>Bacillati</taxon>
        <taxon>Bacillota</taxon>
        <taxon>Negativicutes</taxon>
        <taxon>Veillonellales</taxon>
        <taxon>Veillonellaceae</taxon>
        <taxon>Dialister</taxon>
    </lineage>
</organism>
<protein>
    <recommendedName>
        <fullName evidence="3">HTH deoR-type domain-containing protein</fullName>
    </recommendedName>
</protein>
<name>H1CY78_9FIRM</name>
<evidence type="ECO:0000256" key="2">
    <source>
        <dbReference type="ARBA" id="ARBA00023163"/>
    </source>
</evidence>
<dbReference type="EMBL" id="ADLT01000009">
    <property type="protein sequence ID" value="EHO63745.1"/>
    <property type="molecule type" value="Genomic_DNA"/>
</dbReference>